<feature type="transmembrane region" description="Helical" evidence="1">
    <location>
        <begin position="20"/>
        <end position="43"/>
    </location>
</feature>
<feature type="transmembrane region" description="Helical" evidence="1">
    <location>
        <begin position="91"/>
        <end position="111"/>
    </location>
</feature>
<dbReference type="RefSeq" id="WP_209643897.1">
    <property type="nucleotide sequence ID" value="NZ_JAGINW010000001.1"/>
</dbReference>
<feature type="transmembrane region" description="Helical" evidence="1">
    <location>
        <begin position="64"/>
        <end position="85"/>
    </location>
</feature>
<keyword evidence="1" id="KW-0472">Membrane</keyword>
<evidence type="ECO:0000256" key="1">
    <source>
        <dbReference type="SAM" id="Phobius"/>
    </source>
</evidence>
<name>A0ABS4TR45_9PSEU</name>
<reference evidence="2 3" key="1">
    <citation type="submission" date="2021-03" db="EMBL/GenBank/DDBJ databases">
        <title>Sequencing the genomes of 1000 actinobacteria strains.</title>
        <authorList>
            <person name="Klenk H.-P."/>
        </authorList>
    </citation>
    <scope>NUCLEOTIDE SEQUENCE [LARGE SCALE GENOMIC DNA]</scope>
    <source>
        <strain evidence="2 3">DSM 46670</strain>
    </source>
</reference>
<dbReference type="PANTHER" id="PTHR42910">
    <property type="entry name" value="TRANSPORTER SCO4007-RELATED"/>
    <property type="match status" value="1"/>
</dbReference>
<gene>
    <name evidence="2" type="ORF">JOF56_007265</name>
</gene>
<evidence type="ECO:0000313" key="3">
    <source>
        <dbReference type="Proteomes" id="UP001519332"/>
    </source>
</evidence>
<keyword evidence="3" id="KW-1185">Reference proteome</keyword>
<protein>
    <submittedName>
        <fullName evidence="2">MFS family arabinose efflux permease</fullName>
    </submittedName>
</protein>
<dbReference type="SUPFAM" id="SSF103473">
    <property type="entry name" value="MFS general substrate transporter"/>
    <property type="match status" value="1"/>
</dbReference>
<dbReference type="InterPro" id="IPR036259">
    <property type="entry name" value="MFS_trans_sf"/>
</dbReference>
<comment type="caution">
    <text evidence="2">The sequence shown here is derived from an EMBL/GenBank/DDBJ whole genome shotgun (WGS) entry which is preliminary data.</text>
</comment>
<evidence type="ECO:0000313" key="2">
    <source>
        <dbReference type="EMBL" id="MBP2326880.1"/>
    </source>
</evidence>
<dbReference type="EMBL" id="JAGINW010000001">
    <property type="protein sequence ID" value="MBP2326880.1"/>
    <property type="molecule type" value="Genomic_DNA"/>
</dbReference>
<accession>A0ABS4TR45</accession>
<dbReference type="PANTHER" id="PTHR42910:SF1">
    <property type="entry name" value="MAJOR FACILITATOR SUPERFAMILY (MFS) PROFILE DOMAIN-CONTAINING PROTEIN"/>
    <property type="match status" value="1"/>
</dbReference>
<keyword evidence="1" id="KW-1133">Transmembrane helix</keyword>
<organism evidence="2 3">
    <name type="scientific">Kibdelosporangium banguiense</name>
    <dbReference type="NCBI Taxonomy" id="1365924"/>
    <lineage>
        <taxon>Bacteria</taxon>
        <taxon>Bacillati</taxon>
        <taxon>Actinomycetota</taxon>
        <taxon>Actinomycetes</taxon>
        <taxon>Pseudonocardiales</taxon>
        <taxon>Pseudonocardiaceae</taxon>
        <taxon>Kibdelosporangium</taxon>
    </lineage>
</organism>
<sequence length="135" mass="14377">MISTTGGLSWVLVLLSWPIFAFGRSSVVLVLIGIVVLDIGIQAQHILNQSRIFQLWPAARSRVNTAYITGNFVGGTLGSLVVTLIWPWGGWTAVTSAGAVLSAAAISLWLYTRNGALRPALSIKDDNSPVPVFGD</sequence>
<keyword evidence="1" id="KW-0812">Transmembrane</keyword>
<dbReference type="Proteomes" id="UP001519332">
    <property type="component" value="Unassembled WGS sequence"/>
</dbReference>
<proteinExistence type="predicted"/>